<organism evidence="1 2">
    <name type="scientific">Solibaculum mannosilyticum</name>
    <dbReference type="NCBI Taxonomy" id="2780922"/>
    <lineage>
        <taxon>Bacteria</taxon>
        <taxon>Bacillati</taxon>
        <taxon>Bacillota</taxon>
        <taxon>Clostridia</taxon>
        <taxon>Eubacteriales</taxon>
        <taxon>Oscillospiraceae</taxon>
        <taxon>Solibaculum</taxon>
    </lineage>
</organism>
<sequence length="56" mass="6582">MEFMNSYKRFDNLCRDMNRIGITGYIEDMKIAANGAYYVHGWKEELSPTETIPPYT</sequence>
<gene>
    <name evidence="1" type="ORF">C12CBH8_14560</name>
</gene>
<dbReference type="Proteomes" id="UP000593890">
    <property type="component" value="Chromosome"/>
</dbReference>
<dbReference type="InterPro" id="IPR046678">
    <property type="entry name" value="DUF6548"/>
</dbReference>
<evidence type="ECO:0000313" key="1">
    <source>
        <dbReference type="EMBL" id="BCI60817.1"/>
    </source>
</evidence>
<evidence type="ECO:0000313" key="2">
    <source>
        <dbReference type="Proteomes" id="UP000593890"/>
    </source>
</evidence>
<keyword evidence="2" id="KW-1185">Reference proteome</keyword>
<protein>
    <submittedName>
        <fullName evidence="1">Uncharacterized protein</fullName>
    </submittedName>
</protein>
<accession>A0A7I8D1X7</accession>
<dbReference type="Pfam" id="PF20185">
    <property type="entry name" value="DUF6548"/>
    <property type="match status" value="1"/>
</dbReference>
<dbReference type="RefSeq" id="WP_159461174.1">
    <property type="nucleotide sequence ID" value="NZ_AP023321.1"/>
</dbReference>
<dbReference type="AlphaFoldDB" id="A0A7I8D1X7"/>
<name>A0A7I8D1X7_9FIRM</name>
<dbReference type="EMBL" id="AP023321">
    <property type="protein sequence ID" value="BCI60817.1"/>
    <property type="molecule type" value="Genomic_DNA"/>
</dbReference>
<reference evidence="2" key="1">
    <citation type="submission" date="2020-07" db="EMBL/GenBank/DDBJ databases">
        <title>Complete genome sequencing of Clostridia bacterium strain 12CBH8.</title>
        <authorList>
            <person name="Sakamoto M."/>
            <person name="Murakami T."/>
            <person name="Mori H."/>
        </authorList>
    </citation>
    <scope>NUCLEOTIDE SEQUENCE [LARGE SCALE GENOMIC DNA]</scope>
    <source>
        <strain evidence="2">12CBH8</strain>
    </source>
</reference>
<proteinExistence type="predicted"/>
<dbReference type="KEGG" id="sman:C12CBH8_14560"/>